<dbReference type="AlphaFoldDB" id="M0CGL5"/>
<accession>M0CGL5</accession>
<proteinExistence type="predicted"/>
<dbReference type="InterPro" id="IPR027417">
    <property type="entry name" value="P-loop_NTPase"/>
</dbReference>
<dbReference type="InterPro" id="IPR049945">
    <property type="entry name" value="AAA_22"/>
</dbReference>
<dbReference type="GO" id="GO:0016887">
    <property type="term" value="F:ATP hydrolysis activity"/>
    <property type="evidence" value="ECO:0007669"/>
    <property type="project" value="InterPro"/>
</dbReference>
<evidence type="ECO:0000256" key="1">
    <source>
        <dbReference type="ARBA" id="ARBA00022705"/>
    </source>
</evidence>
<comment type="caution">
    <text evidence="5">The sequence shown here is derived from an EMBL/GenBank/DDBJ whole genome shotgun (WGS) entry which is preliminary data.</text>
</comment>
<keyword evidence="3" id="KW-0067">ATP-binding</keyword>
<dbReference type="RefSeq" id="WP_006885242.1">
    <property type="nucleotide sequence ID" value="NZ_AOIU01000036.1"/>
</dbReference>
<evidence type="ECO:0000313" key="5">
    <source>
        <dbReference type="EMBL" id="ELZ22406.1"/>
    </source>
</evidence>
<gene>
    <name evidence="5" type="ORF">C475_17878</name>
</gene>
<feature type="domain" description="ORC1/DEAH AAA+ ATPase" evidence="4">
    <location>
        <begin position="8"/>
        <end position="132"/>
    </location>
</feature>
<dbReference type="SUPFAM" id="SSF52540">
    <property type="entry name" value="P-loop containing nucleoside triphosphate hydrolases"/>
    <property type="match status" value="1"/>
</dbReference>
<dbReference type="Proteomes" id="UP000011626">
    <property type="component" value="Unassembled WGS sequence"/>
</dbReference>
<keyword evidence="6" id="KW-1185">Reference proteome</keyword>
<dbReference type="OrthoDB" id="263152at2157"/>
<evidence type="ECO:0000259" key="4">
    <source>
        <dbReference type="Pfam" id="PF13401"/>
    </source>
</evidence>
<evidence type="ECO:0000256" key="3">
    <source>
        <dbReference type="ARBA" id="ARBA00022840"/>
    </source>
</evidence>
<keyword evidence="1" id="KW-0235">DNA replication</keyword>
<dbReference type="GO" id="GO:0005524">
    <property type="term" value="F:ATP binding"/>
    <property type="evidence" value="ECO:0007669"/>
    <property type="project" value="UniProtKB-KW"/>
</dbReference>
<organism evidence="5 6">
    <name type="scientific">Halosimplex carlsbadense 2-9-1</name>
    <dbReference type="NCBI Taxonomy" id="797114"/>
    <lineage>
        <taxon>Archaea</taxon>
        <taxon>Methanobacteriati</taxon>
        <taxon>Methanobacteriota</taxon>
        <taxon>Stenosarchaea group</taxon>
        <taxon>Halobacteria</taxon>
        <taxon>Halobacteriales</taxon>
        <taxon>Haloarculaceae</taxon>
        <taxon>Halosimplex</taxon>
    </lineage>
</organism>
<dbReference type="Pfam" id="PF13401">
    <property type="entry name" value="AAA_22"/>
    <property type="match status" value="1"/>
</dbReference>
<keyword evidence="2" id="KW-0547">Nucleotide-binding</keyword>
<evidence type="ECO:0000256" key="2">
    <source>
        <dbReference type="ARBA" id="ARBA00022741"/>
    </source>
</evidence>
<sequence>MDIDLSEITAILGQKNSGKSVLFEHLLAQTERFICLDPNAEHGPPGAVYPDSPRDVLRHWVNGRTRQVIREVPFTEDVLEQYCRAFGQLQECYLYIDEAHNWMGANYIPEILQHLVKWHVTHSNCGLVLAAHKAKEIHDQIWTQTDNYIIFAYGEHEDSKFRRVSIPGKERVTQMDPNSYQFLYYKDVAGAESHIRGPVPIPSHLQ</sequence>
<protein>
    <recommendedName>
        <fullName evidence="4">ORC1/DEAH AAA+ ATPase domain-containing protein</fullName>
    </recommendedName>
</protein>
<name>M0CGL5_9EURY</name>
<reference evidence="5 6" key="1">
    <citation type="journal article" date="2014" name="PLoS Genet.">
        <title>Phylogenetically driven sequencing of extremely halophilic archaea reveals strategies for static and dynamic osmo-response.</title>
        <authorList>
            <person name="Becker E.A."/>
            <person name="Seitzer P.M."/>
            <person name="Tritt A."/>
            <person name="Larsen D."/>
            <person name="Krusor M."/>
            <person name="Yao A.I."/>
            <person name="Wu D."/>
            <person name="Madern D."/>
            <person name="Eisen J.A."/>
            <person name="Darling A.E."/>
            <person name="Facciotti M.T."/>
        </authorList>
    </citation>
    <scope>NUCLEOTIDE SEQUENCE [LARGE SCALE GENOMIC DNA]</scope>
    <source>
        <strain evidence="5 6">2-9-1</strain>
    </source>
</reference>
<dbReference type="Gene3D" id="3.40.50.300">
    <property type="entry name" value="P-loop containing nucleotide triphosphate hydrolases"/>
    <property type="match status" value="1"/>
</dbReference>
<evidence type="ECO:0000313" key="6">
    <source>
        <dbReference type="Proteomes" id="UP000011626"/>
    </source>
</evidence>
<dbReference type="EMBL" id="AOIU01000036">
    <property type="protein sequence ID" value="ELZ22406.1"/>
    <property type="molecule type" value="Genomic_DNA"/>
</dbReference>
<dbReference type="STRING" id="797114.C475_17878"/>
<dbReference type="GO" id="GO:0006260">
    <property type="term" value="P:DNA replication"/>
    <property type="evidence" value="ECO:0007669"/>
    <property type="project" value="UniProtKB-KW"/>
</dbReference>